<dbReference type="CDD" id="cd01428">
    <property type="entry name" value="ADK"/>
    <property type="match status" value="1"/>
</dbReference>
<sequence length="372" mass="42741">MWKKPRTLDAKLIFNQAWKNIEDRYGRSNLYFPKEIIFLMGAPGSGKGTHTPSILHSRGITNPPICMSNLLQTPECRDLIDKGQMVSDRQVLELLFDALIKSTSDVGVLVDGFPRTEIQVECLKLIYDKMQIKTGQRLTARNHLHPHSRPVFRICVLYVDEDISVQRQLARGVMIREHNLQVRRSGQGQFWEERVTDNDETLIRSRYAIFKAHYGALLRLSKIFPFHLINAVGTIEQVMHIILKEFEYQSSLELDQETYDSIAHIPLATKIGIHARQVCELERNGKGFVANEEYPRIRRKIVQFITNSSCLTSTSTHTLSSQPTTFQDLINRLENYQETEPKLLHTAIAFIDAEIVPQIIRHSISGHTIVRT</sequence>
<dbReference type="PROSITE" id="PS00113">
    <property type="entry name" value="ADENYLATE_KINASE"/>
    <property type="match status" value="1"/>
</dbReference>
<evidence type="ECO:0000313" key="5">
    <source>
        <dbReference type="EMBL" id="RUS33010.1"/>
    </source>
</evidence>
<dbReference type="GO" id="GO:0019205">
    <property type="term" value="F:nucleobase-containing compound kinase activity"/>
    <property type="evidence" value="ECO:0007669"/>
    <property type="project" value="InterPro"/>
</dbReference>
<dbReference type="PANTHER" id="PTHR23359">
    <property type="entry name" value="NUCLEOTIDE KINASE"/>
    <property type="match status" value="1"/>
</dbReference>
<evidence type="ECO:0000313" key="6">
    <source>
        <dbReference type="Proteomes" id="UP000274822"/>
    </source>
</evidence>
<comment type="similarity">
    <text evidence="4">Belongs to the adenylate kinase family.</text>
</comment>
<dbReference type="PRINTS" id="PR00094">
    <property type="entry name" value="ADENYLTKNASE"/>
</dbReference>
<dbReference type="GO" id="GO:0005524">
    <property type="term" value="F:ATP binding"/>
    <property type="evidence" value="ECO:0007669"/>
    <property type="project" value="InterPro"/>
</dbReference>
<dbReference type="EMBL" id="RBNJ01001586">
    <property type="protein sequence ID" value="RUS33010.1"/>
    <property type="molecule type" value="Genomic_DNA"/>
</dbReference>
<dbReference type="AlphaFoldDB" id="A0A433QT97"/>
<keyword evidence="2" id="KW-0547">Nucleotide-binding</keyword>
<proteinExistence type="inferred from homology"/>
<gene>
    <name evidence="5" type="ORF">BC938DRAFT_473520</name>
</gene>
<dbReference type="Gene3D" id="3.40.50.300">
    <property type="entry name" value="P-loop containing nucleotide triphosphate hydrolases"/>
    <property type="match status" value="1"/>
</dbReference>
<name>A0A433QT97_9FUNG</name>
<evidence type="ECO:0008006" key="7">
    <source>
        <dbReference type="Google" id="ProtNLM"/>
    </source>
</evidence>
<dbReference type="InterPro" id="IPR000850">
    <property type="entry name" value="Adenylat/UMP-CMP_kin"/>
</dbReference>
<keyword evidence="3 4" id="KW-0418">Kinase</keyword>
<keyword evidence="6" id="KW-1185">Reference proteome</keyword>
<dbReference type="GO" id="GO:0006139">
    <property type="term" value="P:nucleobase-containing compound metabolic process"/>
    <property type="evidence" value="ECO:0007669"/>
    <property type="project" value="InterPro"/>
</dbReference>
<dbReference type="InterPro" id="IPR027417">
    <property type="entry name" value="P-loop_NTPase"/>
</dbReference>
<evidence type="ECO:0000256" key="2">
    <source>
        <dbReference type="ARBA" id="ARBA00022741"/>
    </source>
</evidence>
<dbReference type="Proteomes" id="UP000274822">
    <property type="component" value="Unassembled WGS sequence"/>
</dbReference>
<protein>
    <recommendedName>
        <fullName evidence="7">Adenylate kinase</fullName>
    </recommendedName>
</protein>
<reference evidence="5 6" key="1">
    <citation type="journal article" date="2018" name="New Phytol.">
        <title>Phylogenomics of Endogonaceae and evolution of mycorrhizas within Mucoromycota.</title>
        <authorList>
            <person name="Chang Y."/>
            <person name="Desiro A."/>
            <person name="Na H."/>
            <person name="Sandor L."/>
            <person name="Lipzen A."/>
            <person name="Clum A."/>
            <person name="Barry K."/>
            <person name="Grigoriev I.V."/>
            <person name="Martin F.M."/>
            <person name="Stajich J.E."/>
            <person name="Smith M.E."/>
            <person name="Bonito G."/>
            <person name="Spatafora J.W."/>
        </authorList>
    </citation>
    <scope>NUCLEOTIDE SEQUENCE [LARGE SCALE GENOMIC DNA]</scope>
    <source>
        <strain evidence="5 6">AD002</strain>
    </source>
</reference>
<evidence type="ECO:0000256" key="1">
    <source>
        <dbReference type="ARBA" id="ARBA00022679"/>
    </source>
</evidence>
<dbReference type="InterPro" id="IPR033690">
    <property type="entry name" value="Adenylat_kinase_CS"/>
</dbReference>
<dbReference type="Pfam" id="PF00406">
    <property type="entry name" value="ADK"/>
    <property type="match status" value="1"/>
</dbReference>
<comment type="caution">
    <text evidence="5">The sequence shown here is derived from an EMBL/GenBank/DDBJ whole genome shotgun (WGS) entry which is preliminary data.</text>
</comment>
<keyword evidence="1 4" id="KW-0808">Transferase</keyword>
<dbReference type="SUPFAM" id="SSF52540">
    <property type="entry name" value="P-loop containing nucleoside triphosphate hydrolases"/>
    <property type="match status" value="1"/>
</dbReference>
<evidence type="ECO:0000256" key="3">
    <source>
        <dbReference type="ARBA" id="ARBA00022777"/>
    </source>
</evidence>
<accession>A0A433QT97</accession>
<evidence type="ECO:0000256" key="4">
    <source>
        <dbReference type="RuleBase" id="RU003330"/>
    </source>
</evidence>
<organism evidence="5 6">
    <name type="scientific">Jimgerdemannia flammicorona</name>
    <dbReference type="NCBI Taxonomy" id="994334"/>
    <lineage>
        <taxon>Eukaryota</taxon>
        <taxon>Fungi</taxon>
        <taxon>Fungi incertae sedis</taxon>
        <taxon>Mucoromycota</taxon>
        <taxon>Mucoromycotina</taxon>
        <taxon>Endogonomycetes</taxon>
        <taxon>Endogonales</taxon>
        <taxon>Endogonaceae</taxon>
        <taxon>Jimgerdemannia</taxon>
    </lineage>
</organism>